<evidence type="ECO:0000256" key="1">
    <source>
        <dbReference type="SAM" id="MobiDB-lite"/>
    </source>
</evidence>
<feature type="compositionally biased region" description="Low complexity" evidence="1">
    <location>
        <begin position="378"/>
        <end position="399"/>
    </location>
</feature>
<comment type="caution">
    <text evidence="2">The sequence shown here is derived from an EMBL/GenBank/DDBJ whole genome shotgun (WGS) entry which is preliminary data.</text>
</comment>
<dbReference type="AlphaFoldDB" id="A0AAE0FXU5"/>
<reference evidence="2 3" key="1">
    <citation type="journal article" date="2015" name="Genome Biol. Evol.">
        <title>Comparative Genomics of a Bacterivorous Green Alga Reveals Evolutionary Causalities and Consequences of Phago-Mixotrophic Mode of Nutrition.</title>
        <authorList>
            <person name="Burns J.A."/>
            <person name="Paasch A."/>
            <person name="Narechania A."/>
            <person name="Kim E."/>
        </authorList>
    </citation>
    <scope>NUCLEOTIDE SEQUENCE [LARGE SCALE GENOMIC DNA]</scope>
    <source>
        <strain evidence="2 3">PLY_AMNH</strain>
    </source>
</reference>
<sequence length="467" mass="51362">MKYDEVVAGARTIPLLALSDVTCKVEKFYPVTDGEGGHGEVFNTNAAAQEFLHLGEGRMMLAAYKSEDDARDELDNYGARRAPPARPPARTHKTVTRDGEGPCGHAPRPETASTPLRLIHQTWPEGHFDPHRQEYQPPVFQGICQAESDTNIEDTAQESTWLDPVQIAELAQRDGQTVFLVPYRYQRGKVFLMLGKPNAERGKGQRTCELSSKLMHRYSSSAALGQRGEYLPLGGQSAGGSGGLLSTIRQHVADICTGEELTDLARLHLIEGPQQGTLRVLRTRATPRTKAVHYLCEAHSFYHQRGSYGVAFKPEYLASVTRKFDMCSWVTCEKAAVMHRAPLSALVTQVESALHTEHLRAHLARTFMNDLTAAAEADSPASAGAPPSPAPSTTSGVSSLFGETGGDFRSSSLFIGPEMLQNYMFIRSNWKYDFLRPSVQEIVTAYKMAHAKSMEDESDASDESEES</sequence>
<keyword evidence="3" id="KW-1185">Reference proteome</keyword>
<evidence type="ECO:0000313" key="3">
    <source>
        <dbReference type="Proteomes" id="UP001190700"/>
    </source>
</evidence>
<proteinExistence type="predicted"/>
<gene>
    <name evidence="2" type="ORF">CYMTET_23701</name>
</gene>
<name>A0AAE0FXU5_9CHLO</name>
<organism evidence="2 3">
    <name type="scientific">Cymbomonas tetramitiformis</name>
    <dbReference type="NCBI Taxonomy" id="36881"/>
    <lineage>
        <taxon>Eukaryota</taxon>
        <taxon>Viridiplantae</taxon>
        <taxon>Chlorophyta</taxon>
        <taxon>Pyramimonadophyceae</taxon>
        <taxon>Pyramimonadales</taxon>
        <taxon>Pyramimonadaceae</taxon>
        <taxon>Cymbomonas</taxon>
    </lineage>
</organism>
<protein>
    <submittedName>
        <fullName evidence="2">Uncharacterized protein</fullName>
    </submittedName>
</protein>
<feature type="region of interest" description="Disordered" evidence="1">
    <location>
        <begin position="77"/>
        <end position="111"/>
    </location>
</feature>
<dbReference type="Proteomes" id="UP001190700">
    <property type="component" value="Unassembled WGS sequence"/>
</dbReference>
<feature type="region of interest" description="Disordered" evidence="1">
    <location>
        <begin position="378"/>
        <end position="401"/>
    </location>
</feature>
<dbReference type="EMBL" id="LGRX02012218">
    <property type="protein sequence ID" value="KAK3267763.1"/>
    <property type="molecule type" value="Genomic_DNA"/>
</dbReference>
<accession>A0AAE0FXU5</accession>
<evidence type="ECO:0000313" key="2">
    <source>
        <dbReference type="EMBL" id="KAK3267763.1"/>
    </source>
</evidence>